<dbReference type="InterPro" id="IPR001623">
    <property type="entry name" value="DnaJ_domain"/>
</dbReference>
<keyword evidence="3" id="KW-1185">Reference proteome</keyword>
<evidence type="ECO:0000259" key="1">
    <source>
        <dbReference type="PROSITE" id="PS50076"/>
    </source>
</evidence>
<dbReference type="Pfam" id="PF14308">
    <property type="entry name" value="DnaJ-X"/>
    <property type="match status" value="1"/>
</dbReference>
<reference evidence="2" key="1">
    <citation type="submission" date="2021-06" db="EMBL/GenBank/DDBJ databases">
        <authorList>
            <person name="Kallberg Y."/>
            <person name="Tangrot J."/>
            <person name="Rosling A."/>
        </authorList>
    </citation>
    <scope>NUCLEOTIDE SEQUENCE</scope>
    <source>
        <strain evidence="2">FL130A</strain>
    </source>
</reference>
<dbReference type="CDD" id="cd06257">
    <property type="entry name" value="DnaJ"/>
    <property type="match status" value="1"/>
</dbReference>
<comment type="caution">
    <text evidence="2">The sequence shown here is derived from an EMBL/GenBank/DDBJ whole genome shotgun (WGS) entry which is preliminary data.</text>
</comment>
<name>A0A9N8W9K1_9GLOM</name>
<feature type="domain" description="J" evidence="1">
    <location>
        <begin position="55"/>
        <end position="118"/>
    </location>
</feature>
<gene>
    <name evidence="2" type="ORF">ALEPTO_LOCUS2518</name>
</gene>
<organism evidence="2 3">
    <name type="scientific">Ambispora leptoticha</name>
    <dbReference type="NCBI Taxonomy" id="144679"/>
    <lineage>
        <taxon>Eukaryota</taxon>
        <taxon>Fungi</taxon>
        <taxon>Fungi incertae sedis</taxon>
        <taxon>Mucoromycota</taxon>
        <taxon>Glomeromycotina</taxon>
        <taxon>Glomeromycetes</taxon>
        <taxon>Archaeosporales</taxon>
        <taxon>Ambisporaceae</taxon>
        <taxon>Ambispora</taxon>
    </lineage>
</organism>
<dbReference type="SUPFAM" id="SSF46565">
    <property type="entry name" value="Chaperone J-domain"/>
    <property type="match status" value="1"/>
</dbReference>
<dbReference type="EMBL" id="CAJVPS010000378">
    <property type="protein sequence ID" value="CAG8481665.1"/>
    <property type="molecule type" value="Genomic_DNA"/>
</dbReference>
<dbReference type="Proteomes" id="UP000789508">
    <property type="component" value="Unassembled WGS sequence"/>
</dbReference>
<dbReference type="Pfam" id="PF00226">
    <property type="entry name" value="DnaJ"/>
    <property type="match status" value="1"/>
</dbReference>
<accession>A0A9N8W9K1</accession>
<dbReference type="OrthoDB" id="436519at2759"/>
<dbReference type="Gene3D" id="1.10.287.110">
    <property type="entry name" value="DnaJ domain"/>
    <property type="match status" value="1"/>
</dbReference>
<sequence>MILKAELQENERQLTNGEIDENAYNRSKQTILKTWINKPTKAVETEPSNAGSMPSLYTVLQLKPNATETEIKSNYKKLALEHHPDKNGGIETEEWYNISKAYEILLDEDKRALYNNYGTIHDLGKTSLNAFVGGDSWIPYIGNLEIGLWLASVMEDGRSPELEMMNSPKQKERRVSRIVRHLQDKLQQFPNEDHAEFESFKKSLSQEAQKLSAEPNGQNLLSLLGEIYITRAEAHLYGFPMTTILNGYSRVINGFSFALGLISGYYKTKGGSSGMDEKETNEVIWQLAKSEISSIAHETSDKVLSDKSFLANHLSILGEVWKETGEPSKKKNTSFTRNCMFFIFMLINLRFIPNRFIF</sequence>
<dbReference type="PANTHER" id="PTHR44094">
    <property type="entry name" value="DNAJ HEAT SHOCK N-TERMINAL DOMAIN-CONTAINING PROTEIN"/>
    <property type="match status" value="1"/>
</dbReference>
<evidence type="ECO:0000313" key="2">
    <source>
        <dbReference type="EMBL" id="CAG8481665.1"/>
    </source>
</evidence>
<dbReference type="PRINTS" id="PR00625">
    <property type="entry name" value="JDOMAIN"/>
</dbReference>
<protein>
    <submittedName>
        <fullName evidence="2">333_t:CDS:1</fullName>
    </submittedName>
</protein>
<proteinExistence type="predicted"/>
<dbReference type="InterPro" id="IPR052423">
    <property type="entry name" value="EMIR"/>
</dbReference>
<dbReference type="PANTHER" id="PTHR44094:SF8">
    <property type="entry name" value="DNAJ HEAT SHOCK N-TERMINAL DOMAIN-CONTAINING PROTEIN-RELATED"/>
    <property type="match status" value="1"/>
</dbReference>
<dbReference type="AlphaFoldDB" id="A0A9N8W9K1"/>
<dbReference type="InterPro" id="IPR036869">
    <property type="entry name" value="J_dom_sf"/>
</dbReference>
<dbReference type="PROSITE" id="PS50076">
    <property type="entry name" value="DNAJ_2"/>
    <property type="match status" value="1"/>
</dbReference>
<dbReference type="SMART" id="SM00271">
    <property type="entry name" value="DnaJ"/>
    <property type="match status" value="1"/>
</dbReference>
<dbReference type="InterPro" id="IPR026894">
    <property type="entry name" value="DnaJ_X"/>
</dbReference>
<evidence type="ECO:0000313" key="3">
    <source>
        <dbReference type="Proteomes" id="UP000789508"/>
    </source>
</evidence>